<evidence type="ECO:0000256" key="4">
    <source>
        <dbReference type="ARBA" id="ARBA00022801"/>
    </source>
</evidence>
<dbReference type="PANTHER" id="PTHR11010">
    <property type="entry name" value="PROTEASE S28 PRO-X CARBOXYPEPTIDASE-RELATED"/>
    <property type="match status" value="1"/>
</dbReference>
<organism evidence="6 7">
    <name type="scientific">Fistulifera solaris</name>
    <name type="common">Oleaginous diatom</name>
    <dbReference type="NCBI Taxonomy" id="1519565"/>
    <lineage>
        <taxon>Eukaryota</taxon>
        <taxon>Sar</taxon>
        <taxon>Stramenopiles</taxon>
        <taxon>Ochrophyta</taxon>
        <taxon>Bacillariophyta</taxon>
        <taxon>Bacillariophyceae</taxon>
        <taxon>Bacillariophycidae</taxon>
        <taxon>Naviculales</taxon>
        <taxon>Naviculaceae</taxon>
        <taxon>Fistulifera</taxon>
    </lineage>
</organism>
<dbReference type="InParanoid" id="A0A1Z5JMN7"/>
<proteinExistence type="inferred from homology"/>
<dbReference type="Proteomes" id="UP000198406">
    <property type="component" value="Unassembled WGS sequence"/>
</dbReference>
<dbReference type="EMBL" id="BDSP01000087">
    <property type="protein sequence ID" value="GAX15176.1"/>
    <property type="molecule type" value="Genomic_DNA"/>
</dbReference>
<keyword evidence="6" id="KW-0121">Carboxypeptidase</keyword>
<keyword evidence="5" id="KW-0325">Glycoprotein</keyword>
<gene>
    <name evidence="6" type="ORF">FisN_12Lh121</name>
</gene>
<comment type="caution">
    <text evidence="6">The sequence shown here is derived from an EMBL/GenBank/DDBJ whole genome shotgun (WGS) entry which is preliminary data.</text>
</comment>
<evidence type="ECO:0000256" key="2">
    <source>
        <dbReference type="ARBA" id="ARBA00022670"/>
    </source>
</evidence>
<dbReference type="Pfam" id="PF05577">
    <property type="entry name" value="Peptidase_S28"/>
    <property type="match status" value="1"/>
</dbReference>
<protein>
    <submittedName>
        <fullName evidence="6">Lysosomal Pro-X carboxypeptidase</fullName>
        <ecNumber evidence="6">3.4.16.2</ecNumber>
    </submittedName>
</protein>
<keyword evidence="2" id="KW-0645">Protease</keyword>
<keyword evidence="3" id="KW-0732">Signal</keyword>
<evidence type="ECO:0000313" key="6">
    <source>
        <dbReference type="EMBL" id="GAX15176.1"/>
    </source>
</evidence>
<dbReference type="InterPro" id="IPR008758">
    <property type="entry name" value="Peptidase_S28"/>
</dbReference>
<dbReference type="GO" id="GO:0004185">
    <property type="term" value="F:serine-type carboxypeptidase activity"/>
    <property type="evidence" value="ECO:0007669"/>
    <property type="project" value="UniProtKB-EC"/>
</dbReference>
<dbReference type="OrthoDB" id="2130629at2759"/>
<evidence type="ECO:0000256" key="1">
    <source>
        <dbReference type="ARBA" id="ARBA00011079"/>
    </source>
</evidence>
<comment type="similarity">
    <text evidence="1">Belongs to the peptidase S28 family.</text>
</comment>
<evidence type="ECO:0000256" key="5">
    <source>
        <dbReference type="ARBA" id="ARBA00023180"/>
    </source>
</evidence>
<dbReference type="EC" id="3.4.16.2" evidence="6"/>
<accession>A0A1Z5JMN7</accession>
<dbReference type="InterPro" id="IPR029058">
    <property type="entry name" value="AB_hydrolase_fold"/>
</dbReference>
<keyword evidence="4 6" id="KW-0378">Hydrolase</keyword>
<name>A0A1Z5JMN7_FISSO</name>
<dbReference type="GO" id="GO:0006508">
    <property type="term" value="P:proteolysis"/>
    <property type="evidence" value="ECO:0007669"/>
    <property type="project" value="UniProtKB-KW"/>
</dbReference>
<evidence type="ECO:0000313" key="7">
    <source>
        <dbReference type="Proteomes" id="UP000198406"/>
    </source>
</evidence>
<dbReference type="AlphaFoldDB" id="A0A1Z5JMN7"/>
<keyword evidence="7" id="KW-1185">Reference proteome</keyword>
<dbReference type="PANTHER" id="PTHR11010:SF38">
    <property type="entry name" value="LYSOSOMAL PRO-X CARBOXYPEPTIDASE"/>
    <property type="match status" value="1"/>
</dbReference>
<evidence type="ECO:0000256" key="3">
    <source>
        <dbReference type="ARBA" id="ARBA00022729"/>
    </source>
</evidence>
<dbReference type="SUPFAM" id="SSF53474">
    <property type="entry name" value="alpha/beta-Hydrolases"/>
    <property type="match status" value="1"/>
</dbReference>
<dbReference type="Gene3D" id="3.40.50.1820">
    <property type="entry name" value="alpha/beta hydrolase"/>
    <property type="match status" value="2"/>
</dbReference>
<sequence>MMRLFKLVTIFGVCCKGDATKRRKPFERIRPISQASAPLNYSCFFFEQPLNHFSLPRNKSPTYRQKYCIIDDYVVNATNATILFYTGNESPVEQYINNTGLMWELAEDFNALIVFMEHRYEGESIPSPNITDCMAYSSSVQALADYANFIERHLFRLGTDTVVARPVIAFGGSYGGMLTAWMRMKYPNIITGGIAASAPIWGFPLNFPNKIDAAFQVIKKAMDKPYPPTDDSEEENYCSTNLLASFPLIQYLASEGATGRSMLTEVFHLCSPLQEKDASDLISWVQTPWFDLAEGSFPYPSSYIPFALTHNENAKLPAWPLQSACWVQSRLAKDLGVTFSGDVSDVKYNVTYGESGLVLGIDWDKISVIGAPETPEQMYDAASLLEEVRDAVAIWYNITNDLLCYDLVPAPNMGHNDAVDNVYGLRSMTALSAVSRHLASDAERACHEQMSKGSWEALCCNEEMNLIITDAGGLGRDFQWPPSHPRGTTSYSDVLNNRGDDLAETVCSDPHGYFGFPEEPPDSWSTTYDIIYGGLRIQSHSNIIFSNGLLDPWSAAGVYVADPTTDADHILDVIVPGLSLQKINDRDLVALIMDYGGHHTDLMFSSPLDPPSISKAREIEKEYISKWVEQFWSKS</sequence>
<reference evidence="6 7" key="1">
    <citation type="journal article" date="2015" name="Plant Cell">
        <title>Oil accumulation by the oleaginous diatom Fistulifera solaris as revealed by the genome and transcriptome.</title>
        <authorList>
            <person name="Tanaka T."/>
            <person name="Maeda Y."/>
            <person name="Veluchamy A."/>
            <person name="Tanaka M."/>
            <person name="Abida H."/>
            <person name="Marechal E."/>
            <person name="Bowler C."/>
            <person name="Muto M."/>
            <person name="Sunaga Y."/>
            <person name="Tanaka M."/>
            <person name="Yoshino T."/>
            <person name="Taniguchi T."/>
            <person name="Fukuda Y."/>
            <person name="Nemoto M."/>
            <person name="Matsumoto M."/>
            <person name="Wong P.S."/>
            <person name="Aburatani S."/>
            <person name="Fujibuchi W."/>
        </authorList>
    </citation>
    <scope>NUCLEOTIDE SEQUENCE [LARGE SCALE GENOMIC DNA]</scope>
    <source>
        <strain evidence="6 7">JPCC DA0580</strain>
    </source>
</reference>
<dbReference type="GO" id="GO:0008239">
    <property type="term" value="F:dipeptidyl-peptidase activity"/>
    <property type="evidence" value="ECO:0007669"/>
    <property type="project" value="TreeGrafter"/>
</dbReference>